<gene>
    <name evidence="3" type="ORF">N0V89_001836</name>
</gene>
<evidence type="ECO:0000313" key="4">
    <source>
        <dbReference type="Proteomes" id="UP001140513"/>
    </source>
</evidence>
<dbReference type="Gene3D" id="3.30.40.10">
    <property type="entry name" value="Zinc/RING finger domain, C3HC4 (zinc finger)"/>
    <property type="match status" value="1"/>
</dbReference>
<proteinExistence type="predicted"/>
<dbReference type="PROSITE" id="PS50089">
    <property type="entry name" value="ZF_RING_2"/>
    <property type="match status" value="1"/>
</dbReference>
<keyword evidence="1" id="KW-0863">Zinc-finger</keyword>
<dbReference type="CDD" id="cd16448">
    <property type="entry name" value="RING-H2"/>
    <property type="match status" value="1"/>
</dbReference>
<protein>
    <recommendedName>
        <fullName evidence="2">RING-type domain-containing protein</fullName>
    </recommendedName>
</protein>
<dbReference type="AlphaFoldDB" id="A0A9W9CD00"/>
<dbReference type="InterPro" id="IPR013083">
    <property type="entry name" value="Znf_RING/FYVE/PHD"/>
</dbReference>
<dbReference type="Proteomes" id="UP001140513">
    <property type="component" value="Unassembled WGS sequence"/>
</dbReference>
<dbReference type="GO" id="GO:0008270">
    <property type="term" value="F:zinc ion binding"/>
    <property type="evidence" value="ECO:0007669"/>
    <property type="project" value="UniProtKB-KW"/>
</dbReference>
<accession>A0A9W9CD00</accession>
<keyword evidence="1" id="KW-0862">Zinc</keyword>
<comment type="caution">
    <text evidence="3">The sequence shown here is derived from an EMBL/GenBank/DDBJ whole genome shotgun (WGS) entry which is preliminary data.</text>
</comment>
<name>A0A9W9CD00_9PLEO</name>
<dbReference type="RefSeq" id="XP_056074120.1">
    <property type="nucleotide sequence ID" value="XM_056210647.1"/>
</dbReference>
<reference evidence="3" key="1">
    <citation type="submission" date="2022-10" db="EMBL/GenBank/DDBJ databases">
        <title>Tapping the CABI collections for fungal endophytes: first genome assemblies for Collariella, Neodidymelliopsis, Ascochyta clinopodiicola, Didymella pomorum, Didymosphaeria variabile, Neocosmospora piperis and Neocucurbitaria cava.</title>
        <authorList>
            <person name="Hill R."/>
        </authorList>
    </citation>
    <scope>NUCLEOTIDE SEQUENCE</scope>
    <source>
        <strain evidence="3">IMI 356815</strain>
    </source>
</reference>
<evidence type="ECO:0000313" key="3">
    <source>
        <dbReference type="EMBL" id="KAJ4357261.1"/>
    </source>
</evidence>
<dbReference type="EMBL" id="JAPEUX010000002">
    <property type="protein sequence ID" value="KAJ4357261.1"/>
    <property type="molecule type" value="Genomic_DNA"/>
</dbReference>
<keyword evidence="4" id="KW-1185">Reference proteome</keyword>
<dbReference type="SUPFAM" id="SSF57850">
    <property type="entry name" value="RING/U-box"/>
    <property type="match status" value="1"/>
</dbReference>
<evidence type="ECO:0000256" key="1">
    <source>
        <dbReference type="PROSITE-ProRule" id="PRU00175"/>
    </source>
</evidence>
<evidence type="ECO:0000259" key="2">
    <source>
        <dbReference type="PROSITE" id="PS50089"/>
    </source>
</evidence>
<organism evidence="3 4">
    <name type="scientific">Didymosphaeria variabile</name>
    <dbReference type="NCBI Taxonomy" id="1932322"/>
    <lineage>
        <taxon>Eukaryota</taxon>
        <taxon>Fungi</taxon>
        <taxon>Dikarya</taxon>
        <taxon>Ascomycota</taxon>
        <taxon>Pezizomycotina</taxon>
        <taxon>Dothideomycetes</taxon>
        <taxon>Pleosporomycetidae</taxon>
        <taxon>Pleosporales</taxon>
        <taxon>Massarineae</taxon>
        <taxon>Didymosphaeriaceae</taxon>
        <taxon>Didymosphaeria</taxon>
    </lineage>
</organism>
<feature type="domain" description="RING-type" evidence="2">
    <location>
        <begin position="25"/>
        <end position="71"/>
    </location>
</feature>
<dbReference type="GeneID" id="80905366"/>
<dbReference type="InterPro" id="IPR001841">
    <property type="entry name" value="Znf_RING"/>
</dbReference>
<dbReference type="OrthoDB" id="8062037at2759"/>
<sequence length="320" mass="35662">MSLPSQSDFIEKHLQHCEAPADFRCTICQCEDTDQVVRIDHSGHSCWFHKPCLTTWFTSISLKRGTCPNDRIALFEPNALVASQLDSTSESTLDPAVLSARQTLNDIRQTMEVGDTPMEMAFNYREPLAIRLRLDARRHADALDSLQGNTPRVVAWHLRRTLVEWAGVFMHSAPHAVQHELDAVGRYAEALQSQPDSLSEDEMQQVSQIVGERQAAQDALPYASRTDGLAGASDVYYHNALMAAVQVALATVYADRMLTLLNQTQALILQIGRLHAEHAAPVPVATGATMTRPMALEEPDELRLELAREIDRQLESLDLE</sequence>
<keyword evidence="1" id="KW-0479">Metal-binding</keyword>